<dbReference type="InParanoid" id="A0A1Y2EIK3"/>
<reference evidence="1 2" key="1">
    <citation type="submission" date="2016-07" db="EMBL/GenBank/DDBJ databases">
        <title>Pervasive Adenine N6-methylation of Active Genes in Fungi.</title>
        <authorList>
            <consortium name="DOE Joint Genome Institute"/>
            <person name="Mondo S.J."/>
            <person name="Dannebaum R.O."/>
            <person name="Kuo R.C."/>
            <person name="Labutti K."/>
            <person name="Haridas S."/>
            <person name="Kuo A."/>
            <person name="Salamov A."/>
            <person name="Ahrendt S.R."/>
            <person name="Lipzen A."/>
            <person name="Sullivan W."/>
            <person name="Andreopoulos W.B."/>
            <person name="Clum A."/>
            <person name="Lindquist E."/>
            <person name="Daum C."/>
            <person name="Ramamoorthy G.K."/>
            <person name="Gryganskyi A."/>
            <person name="Culley D."/>
            <person name="Magnuson J.K."/>
            <person name="James T.Y."/>
            <person name="O'Malley M.A."/>
            <person name="Stajich J.E."/>
            <person name="Spatafora J.W."/>
            <person name="Visel A."/>
            <person name="Grigoriev I.V."/>
        </authorList>
    </citation>
    <scope>NUCLEOTIDE SEQUENCE [LARGE SCALE GENOMIC DNA]</scope>
    <source>
        <strain evidence="1 2">CBS 129021</strain>
    </source>
</reference>
<protein>
    <submittedName>
        <fullName evidence="1">Uncharacterized protein</fullName>
    </submittedName>
</protein>
<dbReference type="GeneID" id="63782010"/>
<gene>
    <name evidence="1" type="ORF">BCR38DRAFT_9522</name>
</gene>
<dbReference type="EMBL" id="MCFJ01000001">
    <property type="protein sequence ID" value="ORY71393.1"/>
    <property type="molecule type" value="Genomic_DNA"/>
</dbReference>
<proteinExistence type="predicted"/>
<sequence length="215" mass="23801">MQYQACITHSIIRLVTRSGRPQALTIRQARPITRMVRKIPRIGWWRPPKRSASRPGHMLCRTLSRPPSRLKNQVFSEGRGIIASSDYEHLYSRSILSNECTAPNATISSAGWVWWMANGTDHGKAAISITIGGTIFKWVGIRARYYGAGLAQRNGFSSKAYMQALGKALLPVYTPSTRFPSKIAPEFIYPMPLQSGWNSAASGLSTGPPLVLVSR</sequence>
<accession>A0A1Y2EIK3</accession>
<dbReference type="Proteomes" id="UP000193689">
    <property type="component" value="Unassembled WGS sequence"/>
</dbReference>
<evidence type="ECO:0000313" key="1">
    <source>
        <dbReference type="EMBL" id="ORY71393.1"/>
    </source>
</evidence>
<name>A0A1Y2EIK3_9PEZI</name>
<comment type="caution">
    <text evidence="1">The sequence shown here is derived from an EMBL/GenBank/DDBJ whole genome shotgun (WGS) entry which is preliminary data.</text>
</comment>
<dbReference type="RefSeq" id="XP_040720985.1">
    <property type="nucleotide sequence ID" value="XM_040865798.1"/>
</dbReference>
<organism evidence="1 2">
    <name type="scientific">Pseudomassariella vexata</name>
    <dbReference type="NCBI Taxonomy" id="1141098"/>
    <lineage>
        <taxon>Eukaryota</taxon>
        <taxon>Fungi</taxon>
        <taxon>Dikarya</taxon>
        <taxon>Ascomycota</taxon>
        <taxon>Pezizomycotina</taxon>
        <taxon>Sordariomycetes</taxon>
        <taxon>Xylariomycetidae</taxon>
        <taxon>Amphisphaeriales</taxon>
        <taxon>Pseudomassariaceae</taxon>
        <taxon>Pseudomassariella</taxon>
    </lineage>
</organism>
<dbReference type="AlphaFoldDB" id="A0A1Y2EIK3"/>
<evidence type="ECO:0000313" key="2">
    <source>
        <dbReference type="Proteomes" id="UP000193689"/>
    </source>
</evidence>
<keyword evidence="2" id="KW-1185">Reference proteome</keyword>